<keyword evidence="2" id="KW-1133">Transmembrane helix</keyword>
<evidence type="ECO:0000256" key="2">
    <source>
        <dbReference type="SAM" id="Phobius"/>
    </source>
</evidence>
<name>A0ABV6W523_9ACTN</name>
<feature type="compositionally biased region" description="Low complexity" evidence="1">
    <location>
        <begin position="12"/>
        <end position="21"/>
    </location>
</feature>
<reference evidence="4 5" key="1">
    <citation type="submission" date="2024-09" db="EMBL/GenBank/DDBJ databases">
        <authorList>
            <person name="Lee S.D."/>
        </authorList>
    </citation>
    <scope>NUCLEOTIDE SEQUENCE [LARGE SCALE GENOMIC DNA]</scope>
    <source>
        <strain evidence="4 5">N8-3</strain>
    </source>
</reference>
<evidence type="ECO:0000313" key="4">
    <source>
        <dbReference type="EMBL" id="MFC1420847.1"/>
    </source>
</evidence>
<feature type="transmembrane region" description="Helical" evidence="2">
    <location>
        <begin position="33"/>
        <end position="51"/>
    </location>
</feature>
<feature type="domain" description="Thioredoxin-like fold" evidence="3">
    <location>
        <begin position="82"/>
        <end position="226"/>
    </location>
</feature>
<sequence>MKRSVGKKNQNAAPGPDAADGGMRKRGGSTRRWLSAAVMVAVVFVLAGLVGEVVRNHKTTQLTPPSAAGGPSSYAVPVSGKPPVTLTVYEDMRDPASAAFAQTYAAALAQLTAAGAVNIYYREVAGVDAAKGGTGSLNAGNALGCAQDAGHFTAYRKVLLAHQPDEQTDTFADKAALTKLAKKVKGLDTDVFRSCVDSGAHNVWVKDSSKDFDAAKLGAVPVLTMKMVYQDDTSATTLVGGTTRTTPEQLVTEVLAAAKNAPTASPSSSPSGN</sequence>
<evidence type="ECO:0000313" key="5">
    <source>
        <dbReference type="Proteomes" id="UP001592531"/>
    </source>
</evidence>
<evidence type="ECO:0000259" key="3">
    <source>
        <dbReference type="Pfam" id="PF13462"/>
    </source>
</evidence>
<dbReference type="Gene3D" id="3.40.30.10">
    <property type="entry name" value="Glutaredoxin"/>
    <property type="match status" value="1"/>
</dbReference>
<keyword evidence="5" id="KW-1185">Reference proteome</keyword>
<dbReference type="EMBL" id="JBHFAB010000030">
    <property type="protein sequence ID" value="MFC1420847.1"/>
    <property type="molecule type" value="Genomic_DNA"/>
</dbReference>
<dbReference type="SUPFAM" id="SSF52833">
    <property type="entry name" value="Thioredoxin-like"/>
    <property type="match status" value="1"/>
</dbReference>
<accession>A0ABV6W523</accession>
<dbReference type="Pfam" id="PF13462">
    <property type="entry name" value="Thioredoxin_4"/>
    <property type="match status" value="1"/>
</dbReference>
<proteinExistence type="predicted"/>
<dbReference type="RefSeq" id="WP_380542893.1">
    <property type="nucleotide sequence ID" value="NZ_JBHFAB010000030.1"/>
</dbReference>
<evidence type="ECO:0000256" key="1">
    <source>
        <dbReference type="SAM" id="MobiDB-lite"/>
    </source>
</evidence>
<keyword evidence="2" id="KW-0812">Transmembrane</keyword>
<dbReference type="InterPro" id="IPR036249">
    <property type="entry name" value="Thioredoxin-like_sf"/>
</dbReference>
<keyword evidence="2" id="KW-0472">Membrane</keyword>
<protein>
    <submittedName>
        <fullName evidence="4">DsbA family protein</fullName>
    </submittedName>
</protein>
<gene>
    <name evidence="4" type="ORF">ACEZDE_30005</name>
</gene>
<dbReference type="Proteomes" id="UP001592531">
    <property type="component" value="Unassembled WGS sequence"/>
</dbReference>
<dbReference type="InterPro" id="IPR012336">
    <property type="entry name" value="Thioredoxin-like_fold"/>
</dbReference>
<organism evidence="4 5">
    <name type="scientific">Streptacidiphilus cavernicola</name>
    <dbReference type="NCBI Taxonomy" id="3342716"/>
    <lineage>
        <taxon>Bacteria</taxon>
        <taxon>Bacillati</taxon>
        <taxon>Actinomycetota</taxon>
        <taxon>Actinomycetes</taxon>
        <taxon>Kitasatosporales</taxon>
        <taxon>Streptomycetaceae</taxon>
        <taxon>Streptacidiphilus</taxon>
    </lineage>
</organism>
<feature type="region of interest" description="Disordered" evidence="1">
    <location>
        <begin position="1"/>
        <end position="27"/>
    </location>
</feature>
<comment type="caution">
    <text evidence="4">The sequence shown here is derived from an EMBL/GenBank/DDBJ whole genome shotgun (WGS) entry which is preliminary data.</text>
</comment>